<evidence type="ECO:0000313" key="1">
    <source>
        <dbReference type="EMBL" id="ONM26731.1"/>
    </source>
</evidence>
<dbReference type="InterPro" id="IPR049932">
    <property type="entry name" value="NEAP1-4"/>
</dbReference>
<dbReference type="ExpressionAtlas" id="A0A1D6F628">
    <property type="expression patterns" value="baseline and differential"/>
</dbReference>
<accession>A0A1D6F628</accession>
<reference evidence="1" key="1">
    <citation type="submission" date="2015-12" db="EMBL/GenBank/DDBJ databases">
        <title>Update maize B73 reference genome by single molecule sequencing technologies.</title>
        <authorList>
            <consortium name="Maize Genome Sequencing Project"/>
            <person name="Ware D."/>
        </authorList>
    </citation>
    <scope>NUCLEOTIDE SEQUENCE [LARGE SCALE GENOMIC DNA]</scope>
    <source>
        <tissue evidence="1">Seedling</tissue>
    </source>
</reference>
<dbReference type="EMBL" id="CM007648">
    <property type="protein sequence ID" value="ONM26731.1"/>
    <property type="molecule type" value="Genomic_DNA"/>
</dbReference>
<gene>
    <name evidence="1" type="ORF">ZEAMMB73_Zm00001d007401</name>
</gene>
<proteinExistence type="predicted"/>
<organism evidence="1">
    <name type="scientific">Zea mays</name>
    <name type="common">Maize</name>
    <dbReference type="NCBI Taxonomy" id="4577"/>
    <lineage>
        <taxon>Eukaryota</taxon>
        <taxon>Viridiplantae</taxon>
        <taxon>Streptophyta</taxon>
        <taxon>Embryophyta</taxon>
        <taxon>Tracheophyta</taxon>
        <taxon>Spermatophyta</taxon>
        <taxon>Magnoliopsida</taxon>
        <taxon>Liliopsida</taxon>
        <taxon>Poales</taxon>
        <taxon>Poaceae</taxon>
        <taxon>PACMAD clade</taxon>
        <taxon>Panicoideae</taxon>
        <taxon>Andropogonodae</taxon>
        <taxon>Andropogoneae</taxon>
        <taxon>Tripsacinae</taxon>
        <taxon>Zea</taxon>
    </lineage>
</organism>
<protein>
    <submittedName>
        <fullName evidence="1">Uncharacterized protein</fullName>
    </submittedName>
</protein>
<name>A0A1D6F628_MAIZE</name>
<dbReference type="EMBL" id="CM007648">
    <property type="protein sequence ID" value="ONM26718.1"/>
    <property type="molecule type" value="Genomic_DNA"/>
</dbReference>
<dbReference type="EMBL" id="CM007648">
    <property type="protein sequence ID" value="ONM26720.1"/>
    <property type="molecule type" value="Genomic_DNA"/>
</dbReference>
<dbReference type="EMBL" id="CM007648">
    <property type="protein sequence ID" value="ONM26736.1"/>
    <property type="molecule type" value="Genomic_DNA"/>
</dbReference>
<dbReference type="EMBL" id="CM007648">
    <property type="protein sequence ID" value="ONM26717.1"/>
    <property type="molecule type" value="Genomic_DNA"/>
</dbReference>
<dbReference type="InParanoid" id="A0A1D6F628"/>
<dbReference type="PANTHER" id="PTHR48145:SF5">
    <property type="entry name" value="NUCLEAR ENVELOPE-ASSOCIATED PROTEIN 2"/>
    <property type="match status" value="1"/>
</dbReference>
<dbReference type="SMR" id="A0A1D6F628"/>
<dbReference type="AlphaFoldDB" id="A0A1D6F628"/>
<dbReference type="IntAct" id="A0A1D6F628">
    <property type="interactions" value="2"/>
</dbReference>
<dbReference type="EMBL" id="CM007648">
    <property type="protein sequence ID" value="ONM26733.1"/>
    <property type="molecule type" value="Genomic_DNA"/>
</dbReference>
<sequence>MDLIKVAETKTRSMEEEVIKLQKCLQDKDEQLCSSTSSTEQYHHELDDLRTHLSFTQATGEAVKKHQRTDQELKKRVLKLEFCLWSCHPLVCSPPHLPLLLAPLLFSCCDWDIASWILNLGQNLGRSRTTMMPGT</sequence>
<dbReference type="PANTHER" id="PTHR48145">
    <property type="entry name" value="NUCLEAR ENVELOPE-ASSOCIATED PROTEIN 1"/>
    <property type="match status" value="1"/>
</dbReference>